<feature type="binding site" evidence="11">
    <location>
        <position position="288"/>
    </location>
    <ligand>
        <name>NAD(+)</name>
        <dbReference type="ChEBI" id="CHEBI:57540"/>
    </ligand>
</feature>
<evidence type="ECO:0000313" key="13">
    <source>
        <dbReference type="EMBL" id="MDJ1486188.1"/>
    </source>
</evidence>
<dbReference type="Gene3D" id="3.30.470.30">
    <property type="entry name" value="DNA ligase/mRNA capping enzyme"/>
    <property type="match status" value="1"/>
</dbReference>
<feature type="binding site" evidence="11">
    <location>
        <begin position="83"/>
        <end position="84"/>
    </location>
    <ligand>
        <name>NAD(+)</name>
        <dbReference type="ChEBI" id="CHEBI:57540"/>
    </ligand>
</feature>
<dbReference type="PIRSF" id="PIRSF001604">
    <property type="entry name" value="LigA"/>
    <property type="match status" value="1"/>
</dbReference>
<dbReference type="PROSITE" id="PS50172">
    <property type="entry name" value="BRCT"/>
    <property type="match status" value="1"/>
</dbReference>
<dbReference type="SMART" id="SM00532">
    <property type="entry name" value="LIGANc"/>
    <property type="match status" value="1"/>
</dbReference>
<dbReference type="SUPFAM" id="SSF47781">
    <property type="entry name" value="RuvA domain 2-like"/>
    <property type="match status" value="1"/>
</dbReference>
<evidence type="ECO:0000313" key="14">
    <source>
        <dbReference type="Proteomes" id="UP001241110"/>
    </source>
</evidence>
<keyword evidence="8 11" id="KW-0520">NAD</keyword>
<keyword evidence="9 11" id="KW-0234">DNA repair</keyword>
<reference evidence="13" key="1">
    <citation type="submission" date="2023-05" db="EMBL/GenBank/DDBJ databases">
        <authorList>
            <person name="Zhang X."/>
        </authorList>
    </citation>
    <scope>NUCLEOTIDE SEQUENCE</scope>
    <source>
        <strain evidence="13">YF14B1</strain>
    </source>
</reference>
<keyword evidence="7 11" id="KW-0460">Magnesium</keyword>
<feature type="binding site" evidence="11">
    <location>
        <position position="406"/>
    </location>
    <ligand>
        <name>Zn(2+)</name>
        <dbReference type="ChEBI" id="CHEBI:29105"/>
    </ligand>
</feature>
<organism evidence="13 14">
    <name type="scientific">Xanthocytophaga flava</name>
    <dbReference type="NCBI Taxonomy" id="3048013"/>
    <lineage>
        <taxon>Bacteria</taxon>
        <taxon>Pseudomonadati</taxon>
        <taxon>Bacteroidota</taxon>
        <taxon>Cytophagia</taxon>
        <taxon>Cytophagales</taxon>
        <taxon>Rhodocytophagaceae</taxon>
        <taxon>Xanthocytophaga</taxon>
    </lineage>
</organism>
<dbReference type="SUPFAM" id="SSF52113">
    <property type="entry name" value="BRCT domain"/>
    <property type="match status" value="1"/>
</dbReference>
<comment type="catalytic activity">
    <reaction evidence="10 11">
        <text>NAD(+) + (deoxyribonucleotide)n-3'-hydroxyl + 5'-phospho-(deoxyribonucleotide)m = (deoxyribonucleotide)n+m + AMP + beta-nicotinamide D-nucleotide.</text>
        <dbReference type="EC" id="6.5.1.2"/>
    </reaction>
</comment>
<dbReference type="NCBIfam" id="NF005932">
    <property type="entry name" value="PRK07956.1"/>
    <property type="match status" value="1"/>
</dbReference>
<dbReference type="Pfam" id="PF03120">
    <property type="entry name" value="OB_DNA_ligase"/>
    <property type="match status" value="1"/>
</dbReference>
<dbReference type="Pfam" id="PF12826">
    <property type="entry name" value="HHH_2"/>
    <property type="match status" value="1"/>
</dbReference>
<dbReference type="InterPro" id="IPR036420">
    <property type="entry name" value="BRCT_dom_sf"/>
</dbReference>
<comment type="cofactor">
    <cofactor evidence="11">
        <name>Mg(2+)</name>
        <dbReference type="ChEBI" id="CHEBI:18420"/>
    </cofactor>
    <cofactor evidence="11">
        <name>Mn(2+)</name>
        <dbReference type="ChEBI" id="CHEBI:29035"/>
    </cofactor>
</comment>
<dbReference type="PANTHER" id="PTHR23389:SF9">
    <property type="entry name" value="DNA LIGASE"/>
    <property type="match status" value="1"/>
</dbReference>
<keyword evidence="11" id="KW-0464">Manganese</keyword>
<dbReference type="Gene3D" id="1.10.150.20">
    <property type="entry name" value="5' to 3' exonuclease, C-terminal subdomain"/>
    <property type="match status" value="2"/>
</dbReference>
<proteinExistence type="inferred from homology"/>
<comment type="caution">
    <text evidence="13">The sequence shown here is derived from an EMBL/GenBank/DDBJ whole genome shotgun (WGS) entry which is preliminary data.</text>
</comment>
<comment type="function">
    <text evidence="1 11">DNA ligase that catalyzes the formation of phosphodiester linkages between 5'-phosphoryl and 3'-hydroxyl groups in double-stranded DNA using NAD as a coenzyme and as the energy source for the reaction. It is essential for DNA replication and repair of damaged DNA.</text>
</comment>
<dbReference type="EC" id="6.5.1.2" evidence="11"/>
<dbReference type="GO" id="GO:0003911">
    <property type="term" value="F:DNA ligase (NAD+) activity"/>
    <property type="evidence" value="ECO:0007669"/>
    <property type="project" value="UniProtKB-UniRule"/>
</dbReference>
<dbReference type="SUPFAM" id="SSF50249">
    <property type="entry name" value="Nucleic acid-binding proteins"/>
    <property type="match status" value="1"/>
</dbReference>
<protein>
    <recommendedName>
        <fullName evidence="11">DNA ligase</fullName>
        <ecNumber evidence="11">6.5.1.2</ecNumber>
    </recommendedName>
    <alternativeName>
        <fullName evidence="11">Polydeoxyribonucleotide synthase [NAD(+)]</fullName>
    </alternativeName>
</protein>
<dbReference type="InterPro" id="IPR013840">
    <property type="entry name" value="DNAligase_N"/>
</dbReference>
<keyword evidence="5 11" id="KW-0227">DNA damage</keyword>
<feature type="binding site" evidence="11">
    <location>
        <position position="409"/>
    </location>
    <ligand>
        <name>Zn(2+)</name>
        <dbReference type="ChEBI" id="CHEBI:29105"/>
    </ligand>
</feature>
<dbReference type="InterPro" id="IPR004149">
    <property type="entry name" value="Znf_DNAligase_C4"/>
</dbReference>
<dbReference type="InterPro" id="IPR018239">
    <property type="entry name" value="DNA_ligase_AS"/>
</dbReference>
<feature type="binding site" evidence="11">
    <location>
        <position position="173"/>
    </location>
    <ligand>
        <name>NAD(+)</name>
        <dbReference type="ChEBI" id="CHEBI:57540"/>
    </ligand>
</feature>
<feature type="binding site" evidence="11">
    <location>
        <position position="113"/>
    </location>
    <ligand>
        <name>NAD(+)</name>
        <dbReference type="ChEBI" id="CHEBI:57540"/>
    </ligand>
</feature>
<dbReference type="AlphaFoldDB" id="A0AAE3R153"/>
<feature type="binding site" evidence="11">
    <location>
        <position position="312"/>
    </location>
    <ligand>
        <name>NAD(+)</name>
        <dbReference type="ChEBI" id="CHEBI:57540"/>
    </ligand>
</feature>
<dbReference type="RefSeq" id="WP_313989590.1">
    <property type="nucleotide sequence ID" value="NZ_JASJOS010000030.1"/>
</dbReference>
<evidence type="ECO:0000256" key="1">
    <source>
        <dbReference type="ARBA" id="ARBA00004067"/>
    </source>
</evidence>
<name>A0AAE3R153_9BACT</name>
<dbReference type="NCBIfam" id="TIGR00575">
    <property type="entry name" value="dnlj"/>
    <property type="match status" value="1"/>
</dbReference>
<evidence type="ECO:0000256" key="9">
    <source>
        <dbReference type="ARBA" id="ARBA00023204"/>
    </source>
</evidence>
<evidence type="ECO:0000256" key="2">
    <source>
        <dbReference type="ARBA" id="ARBA00022598"/>
    </source>
</evidence>
<feature type="domain" description="BRCT" evidence="12">
    <location>
        <begin position="604"/>
        <end position="675"/>
    </location>
</feature>
<comment type="similarity">
    <text evidence="11">Belongs to the NAD-dependent DNA ligase family. LigA subfamily.</text>
</comment>
<keyword evidence="3 11" id="KW-0235">DNA replication</keyword>
<dbReference type="Gene3D" id="3.40.50.10190">
    <property type="entry name" value="BRCT domain"/>
    <property type="match status" value="1"/>
</dbReference>
<dbReference type="GO" id="GO:0005829">
    <property type="term" value="C:cytosol"/>
    <property type="evidence" value="ECO:0007669"/>
    <property type="project" value="TreeGrafter"/>
</dbReference>
<evidence type="ECO:0000256" key="8">
    <source>
        <dbReference type="ARBA" id="ARBA00023027"/>
    </source>
</evidence>
<dbReference type="InterPro" id="IPR012340">
    <property type="entry name" value="NA-bd_OB-fold"/>
</dbReference>
<dbReference type="Proteomes" id="UP001241110">
    <property type="component" value="Unassembled WGS sequence"/>
</dbReference>
<dbReference type="Gene3D" id="1.10.287.610">
    <property type="entry name" value="Helix hairpin bin"/>
    <property type="match status" value="1"/>
</dbReference>
<dbReference type="CDD" id="cd17748">
    <property type="entry name" value="BRCT_DNA_ligase_like"/>
    <property type="match status" value="1"/>
</dbReference>
<evidence type="ECO:0000256" key="6">
    <source>
        <dbReference type="ARBA" id="ARBA00022833"/>
    </source>
</evidence>
<feature type="active site" description="N6-AMP-lysine intermediate" evidence="11">
    <location>
        <position position="115"/>
    </location>
</feature>
<evidence type="ECO:0000256" key="7">
    <source>
        <dbReference type="ARBA" id="ARBA00022842"/>
    </source>
</evidence>
<dbReference type="InterPro" id="IPR010994">
    <property type="entry name" value="RuvA_2-like"/>
</dbReference>
<evidence type="ECO:0000256" key="11">
    <source>
        <dbReference type="HAMAP-Rule" id="MF_01588"/>
    </source>
</evidence>
<dbReference type="InterPro" id="IPR001357">
    <property type="entry name" value="BRCT_dom"/>
</dbReference>
<dbReference type="InterPro" id="IPR004150">
    <property type="entry name" value="NAD_DNA_ligase_OB"/>
</dbReference>
<dbReference type="Pfam" id="PF00533">
    <property type="entry name" value="BRCT"/>
    <property type="match status" value="1"/>
</dbReference>
<dbReference type="GO" id="GO:0006260">
    <property type="term" value="P:DNA replication"/>
    <property type="evidence" value="ECO:0007669"/>
    <property type="project" value="UniProtKB-KW"/>
</dbReference>
<feature type="binding site" evidence="11">
    <location>
        <position position="430"/>
    </location>
    <ligand>
        <name>Zn(2+)</name>
        <dbReference type="ChEBI" id="CHEBI:29105"/>
    </ligand>
</feature>
<keyword evidence="4 11" id="KW-0479">Metal-binding</keyword>
<evidence type="ECO:0000259" key="12">
    <source>
        <dbReference type="PROSITE" id="PS50172"/>
    </source>
</evidence>
<dbReference type="InterPro" id="IPR041663">
    <property type="entry name" value="DisA/LigA_HHH"/>
</dbReference>
<dbReference type="InterPro" id="IPR001679">
    <property type="entry name" value="DNA_ligase"/>
</dbReference>
<sequence length="686" mass="76979">MTESQAQSRINELTEKINYYNYRYYQDSISEISDYDFDVLLEELTGLEKQFPQFLQPDSPTQRVGGTITKNFASVKHKYPMLSLGNSYSEEEIKDFDTRIRKLIDHEFEYVCELKFDGVALSLTYKNGVLERAVTRGDGVQGDDITANARTIRSIPLKIYGDNIPAEFEVRGEVFMPWKVFEQLNQMREDIGEALMANPRNAASGTLKLQDSTEVAKRQLDCYIYYLLGENLPYQTHSQSMEQLTKWGFQVSPTYRVCKTIEEVMDYIHYWDTERFNLPLGTDGIVLKVNAFETQQELGFTAKSPRWAIAYKYKALGAATPLESVSYQVGRTGAVTPVANLKAVLLAGTTVRRASLHNANEIARLDIHEGDTLFIEKGGEIIPKVTGVDLTKRNEGSAPVQFPTTCPACNTALVRIPGEAAYYCPNELECPPQIRGRIEHFIQRKAMNMDSLGEGKIELLYDKGLVHSPADLYKLNYNQLFGLEKVITNPDTGEVRRVSFKQKTVENMLTSIEKSKTVPFDRVLFALGIRYVGATVAAKLAAYFGNIDAIYQATVEQLMQAPEIGGKIAESIARFFSEPRNVEYIQQLKEAGVQMQMEMRELVMESNALEGKSFVISGVFVHFDRDVLKDKIIANGGKVLSGVSGKLDYLLAGENMGPSKLEKAEKLGVKIISEQDFLTMIGETAG</sequence>
<keyword evidence="6 11" id="KW-0862">Zinc</keyword>
<dbReference type="SMART" id="SM00292">
    <property type="entry name" value="BRCT"/>
    <property type="match status" value="1"/>
</dbReference>
<dbReference type="FunFam" id="1.10.150.20:FF:000006">
    <property type="entry name" value="DNA ligase"/>
    <property type="match status" value="1"/>
</dbReference>
<feature type="binding site" evidence="11">
    <location>
        <position position="136"/>
    </location>
    <ligand>
        <name>NAD(+)</name>
        <dbReference type="ChEBI" id="CHEBI:57540"/>
    </ligand>
</feature>
<evidence type="ECO:0000256" key="4">
    <source>
        <dbReference type="ARBA" id="ARBA00022723"/>
    </source>
</evidence>
<keyword evidence="2 11" id="KW-0436">Ligase</keyword>
<dbReference type="HAMAP" id="MF_01588">
    <property type="entry name" value="DNA_ligase_A"/>
    <property type="match status" value="1"/>
</dbReference>
<dbReference type="FunFam" id="3.30.470.30:FF:000001">
    <property type="entry name" value="DNA ligase"/>
    <property type="match status" value="1"/>
</dbReference>
<gene>
    <name evidence="11 13" type="primary">ligA</name>
    <name evidence="13" type="ORF">QNI16_37240</name>
</gene>
<evidence type="ECO:0000256" key="10">
    <source>
        <dbReference type="ARBA" id="ARBA00034005"/>
    </source>
</evidence>
<dbReference type="CDD" id="cd00114">
    <property type="entry name" value="LIGANc"/>
    <property type="match status" value="1"/>
</dbReference>
<evidence type="ECO:0000256" key="3">
    <source>
        <dbReference type="ARBA" id="ARBA00022705"/>
    </source>
</evidence>
<dbReference type="GO" id="GO:0006281">
    <property type="term" value="P:DNA repair"/>
    <property type="evidence" value="ECO:0007669"/>
    <property type="project" value="UniProtKB-KW"/>
</dbReference>
<feature type="binding site" evidence="11">
    <location>
        <position position="424"/>
    </location>
    <ligand>
        <name>Zn(2+)</name>
        <dbReference type="ChEBI" id="CHEBI:29105"/>
    </ligand>
</feature>
<dbReference type="Gene3D" id="2.40.50.140">
    <property type="entry name" value="Nucleic acid-binding proteins"/>
    <property type="match status" value="1"/>
</dbReference>
<dbReference type="Pfam" id="PF03119">
    <property type="entry name" value="DNA_ligase_ZBD"/>
    <property type="match status" value="1"/>
</dbReference>
<dbReference type="PANTHER" id="PTHR23389">
    <property type="entry name" value="CHROMOSOME TRANSMISSION FIDELITY FACTOR 18"/>
    <property type="match status" value="1"/>
</dbReference>
<feature type="binding site" evidence="11">
    <location>
        <begin position="34"/>
        <end position="38"/>
    </location>
    <ligand>
        <name>NAD(+)</name>
        <dbReference type="ChEBI" id="CHEBI:57540"/>
    </ligand>
</feature>
<dbReference type="SUPFAM" id="SSF56091">
    <property type="entry name" value="DNA ligase/mRNA capping enzyme, catalytic domain"/>
    <property type="match status" value="1"/>
</dbReference>
<dbReference type="Gene3D" id="6.20.10.30">
    <property type="match status" value="1"/>
</dbReference>
<dbReference type="PROSITE" id="PS01055">
    <property type="entry name" value="DNA_LIGASE_N1"/>
    <property type="match status" value="1"/>
</dbReference>
<accession>A0AAE3R153</accession>
<dbReference type="Pfam" id="PF01653">
    <property type="entry name" value="DNA_ligase_aden"/>
    <property type="match status" value="1"/>
</dbReference>
<dbReference type="InterPro" id="IPR013839">
    <property type="entry name" value="DNAligase_adenylation"/>
</dbReference>
<dbReference type="EMBL" id="JASJOS010000030">
    <property type="protein sequence ID" value="MDJ1486188.1"/>
    <property type="molecule type" value="Genomic_DNA"/>
</dbReference>
<dbReference type="GO" id="GO:0046872">
    <property type="term" value="F:metal ion binding"/>
    <property type="evidence" value="ECO:0007669"/>
    <property type="project" value="UniProtKB-KW"/>
</dbReference>
<evidence type="ECO:0000256" key="5">
    <source>
        <dbReference type="ARBA" id="ARBA00022763"/>
    </source>
</evidence>